<dbReference type="EMBL" id="JAMQOT010000004">
    <property type="protein sequence ID" value="MDF9746700.1"/>
    <property type="molecule type" value="Genomic_DNA"/>
</dbReference>
<reference evidence="4" key="1">
    <citation type="submission" date="2022-06" db="EMBL/GenBank/DDBJ databases">
        <title>Natrinema sp. a new haloarchaeum isolate from saline soil.</title>
        <authorList>
            <person name="Strakova D."/>
            <person name="Galisteo C."/>
            <person name="Sanchez-Porro C."/>
            <person name="Ventosa A."/>
        </authorList>
    </citation>
    <scope>NUCLEOTIDE SEQUENCE</scope>
    <source>
        <strain evidence="4">S1CR25-10</strain>
    </source>
</reference>
<gene>
    <name evidence="4" type="ORF">NDI89_14005</name>
</gene>
<feature type="region of interest" description="Disordered" evidence="2">
    <location>
        <begin position="1"/>
        <end position="25"/>
    </location>
</feature>
<proteinExistence type="inferred from homology"/>
<organism evidence="4 5">
    <name type="scientific">Natrinema salsiterrestre</name>
    <dbReference type="NCBI Taxonomy" id="2950540"/>
    <lineage>
        <taxon>Archaea</taxon>
        <taxon>Methanobacteriati</taxon>
        <taxon>Methanobacteriota</taxon>
        <taxon>Stenosarchaea group</taxon>
        <taxon>Halobacteria</taxon>
        <taxon>Halobacteriales</taxon>
        <taxon>Natrialbaceae</taxon>
        <taxon>Natrinema</taxon>
    </lineage>
</organism>
<comment type="similarity">
    <text evidence="1">Belongs to the universal stress protein A family.</text>
</comment>
<evidence type="ECO:0000256" key="2">
    <source>
        <dbReference type="SAM" id="MobiDB-lite"/>
    </source>
</evidence>
<dbReference type="PANTHER" id="PTHR46268">
    <property type="entry name" value="STRESS RESPONSE PROTEIN NHAX"/>
    <property type="match status" value="1"/>
</dbReference>
<dbReference type="SUPFAM" id="SSF52402">
    <property type="entry name" value="Adenine nucleotide alpha hydrolases-like"/>
    <property type="match status" value="1"/>
</dbReference>
<protein>
    <submittedName>
        <fullName evidence="4">Universal stress protein</fullName>
    </submittedName>
</protein>
<keyword evidence="5" id="KW-1185">Reference proteome</keyword>
<evidence type="ECO:0000259" key="3">
    <source>
        <dbReference type="Pfam" id="PF00582"/>
    </source>
</evidence>
<dbReference type="Proteomes" id="UP001154061">
    <property type="component" value="Unassembled WGS sequence"/>
</dbReference>
<name>A0A9Q4Q0L6_9EURY</name>
<dbReference type="InterPro" id="IPR006016">
    <property type="entry name" value="UspA"/>
</dbReference>
<comment type="caution">
    <text evidence="4">The sequence shown here is derived from an EMBL/GenBank/DDBJ whole genome shotgun (WGS) entry which is preliminary data.</text>
</comment>
<accession>A0A9Q4Q0L6</accession>
<dbReference type="RefSeq" id="WP_277522237.1">
    <property type="nucleotide sequence ID" value="NZ_JAMQOT010000004.1"/>
</dbReference>
<dbReference type="Pfam" id="PF00582">
    <property type="entry name" value="Usp"/>
    <property type="match status" value="1"/>
</dbReference>
<dbReference type="AlphaFoldDB" id="A0A9Q4Q0L6"/>
<dbReference type="InterPro" id="IPR014729">
    <property type="entry name" value="Rossmann-like_a/b/a_fold"/>
</dbReference>
<dbReference type="Gene3D" id="3.40.50.620">
    <property type="entry name" value="HUPs"/>
    <property type="match status" value="1"/>
</dbReference>
<dbReference type="CDD" id="cd00293">
    <property type="entry name" value="USP-like"/>
    <property type="match status" value="1"/>
</dbReference>
<feature type="domain" description="UspA" evidence="3">
    <location>
        <begin position="30"/>
        <end position="164"/>
    </location>
</feature>
<dbReference type="PANTHER" id="PTHR46268:SF6">
    <property type="entry name" value="UNIVERSAL STRESS PROTEIN UP12"/>
    <property type="match status" value="1"/>
</dbReference>
<evidence type="ECO:0000256" key="1">
    <source>
        <dbReference type="ARBA" id="ARBA00008791"/>
    </source>
</evidence>
<evidence type="ECO:0000313" key="4">
    <source>
        <dbReference type="EMBL" id="MDF9746700.1"/>
    </source>
</evidence>
<evidence type="ECO:0000313" key="5">
    <source>
        <dbReference type="Proteomes" id="UP001154061"/>
    </source>
</evidence>
<sequence length="167" mass="18060">MATKSRGTDEPEAVGSHDAGTETTTHLTGFDRVLVAIDGESDDAVGAVAVAEAARHDARVDALSIVRMNASVDQWDVVVERREERAEAALDAVDHAATEPGVPISKRLRYGDPAREIVRYAAHNGIDLIVMGEPTRTGLRRYFSRTSVTDRVRRTASVPVLTVPVDD</sequence>